<accession>A0A3M2M8C1</accession>
<reference evidence="6 7" key="1">
    <citation type="submission" date="2018-10" db="EMBL/GenBank/DDBJ databases">
        <title>Isolation from soil.</title>
        <authorList>
            <person name="Hu J."/>
        </authorList>
    </citation>
    <scope>NUCLEOTIDE SEQUENCE [LARGE SCALE GENOMIC DNA]</scope>
    <source>
        <strain evidence="6 7">NEAU-Ht49</strain>
    </source>
</reference>
<gene>
    <name evidence="6" type="ORF">EBO15_09255</name>
</gene>
<protein>
    <recommendedName>
        <fullName evidence="5">Tr-type G domain-containing protein</fullName>
    </recommendedName>
</protein>
<proteinExistence type="predicted"/>
<evidence type="ECO:0000256" key="3">
    <source>
        <dbReference type="ARBA" id="ARBA00023134"/>
    </source>
</evidence>
<dbReference type="GO" id="GO:0006412">
    <property type="term" value="P:translation"/>
    <property type="evidence" value="ECO:0007669"/>
    <property type="project" value="UniProtKB-KW"/>
</dbReference>
<dbReference type="InterPro" id="IPR027417">
    <property type="entry name" value="P-loop_NTPase"/>
</dbReference>
<dbReference type="Pfam" id="PF00009">
    <property type="entry name" value="GTP_EFTU"/>
    <property type="match status" value="1"/>
</dbReference>
<keyword evidence="2" id="KW-0648">Protein biosynthesis</keyword>
<dbReference type="SUPFAM" id="SSF52540">
    <property type="entry name" value="P-loop containing nucleoside triphosphate hydrolases"/>
    <property type="match status" value="1"/>
</dbReference>
<dbReference type="PANTHER" id="PTHR43261:SF1">
    <property type="entry name" value="RIBOSOME-RELEASING FACTOR 2, MITOCHONDRIAL"/>
    <property type="match status" value="1"/>
</dbReference>
<dbReference type="EMBL" id="RFFG01000012">
    <property type="protein sequence ID" value="RMI45762.1"/>
    <property type="molecule type" value="Genomic_DNA"/>
</dbReference>
<evidence type="ECO:0000259" key="5">
    <source>
        <dbReference type="Pfam" id="PF00009"/>
    </source>
</evidence>
<dbReference type="InterPro" id="IPR000795">
    <property type="entry name" value="T_Tr_GTP-bd_dom"/>
</dbReference>
<keyword evidence="7" id="KW-1185">Reference proteome</keyword>
<sequence length="93" mass="10203">MLTTTRHRSTVRNTGAMTPIDAGKTTTTERIPFYTGVSHRVGEVHDGAAVTDFLKQQRDRGITITSALIGGMGELRLEVQTVPPGGRLRRRDL</sequence>
<dbReference type="OrthoDB" id="9801472at2"/>
<feature type="domain" description="Tr-type G" evidence="5">
    <location>
        <begin position="10"/>
        <end position="69"/>
    </location>
</feature>
<dbReference type="AlphaFoldDB" id="A0A3M2M8C1"/>
<evidence type="ECO:0000256" key="1">
    <source>
        <dbReference type="ARBA" id="ARBA00022741"/>
    </source>
</evidence>
<keyword evidence="1" id="KW-0547">Nucleotide-binding</keyword>
<dbReference type="GO" id="GO:0032790">
    <property type="term" value="P:ribosome disassembly"/>
    <property type="evidence" value="ECO:0007669"/>
    <property type="project" value="TreeGrafter"/>
</dbReference>
<organism evidence="6 7">
    <name type="scientific">Actinomadura harenae</name>
    <dbReference type="NCBI Taxonomy" id="2483351"/>
    <lineage>
        <taxon>Bacteria</taxon>
        <taxon>Bacillati</taxon>
        <taxon>Actinomycetota</taxon>
        <taxon>Actinomycetes</taxon>
        <taxon>Streptosporangiales</taxon>
        <taxon>Thermomonosporaceae</taxon>
        <taxon>Actinomadura</taxon>
    </lineage>
</organism>
<dbReference type="GO" id="GO:0003924">
    <property type="term" value="F:GTPase activity"/>
    <property type="evidence" value="ECO:0007669"/>
    <property type="project" value="InterPro"/>
</dbReference>
<comment type="caution">
    <text evidence="6">The sequence shown here is derived from an EMBL/GenBank/DDBJ whole genome shotgun (WGS) entry which is preliminary data.</text>
</comment>
<evidence type="ECO:0000313" key="7">
    <source>
        <dbReference type="Proteomes" id="UP000282674"/>
    </source>
</evidence>
<name>A0A3M2M8C1_9ACTN</name>
<evidence type="ECO:0000313" key="6">
    <source>
        <dbReference type="EMBL" id="RMI45762.1"/>
    </source>
</evidence>
<feature type="region of interest" description="Disordered" evidence="4">
    <location>
        <begin position="1"/>
        <end position="24"/>
    </location>
</feature>
<dbReference type="Gene3D" id="3.40.50.300">
    <property type="entry name" value="P-loop containing nucleotide triphosphate hydrolases"/>
    <property type="match status" value="2"/>
</dbReference>
<feature type="compositionally biased region" description="Basic residues" evidence="4">
    <location>
        <begin position="1"/>
        <end position="10"/>
    </location>
</feature>
<dbReference type="PANTHER" id="PTHR43261">
    <property type="entry name" value="TRANSLATION ELONGATION FACTOR G-RELATED"/>
    <property type="match status" value="1"/>
</dbReference>
<evidence type="ECO:0000256" key="4">
    <source>
        <dbReference type="SAM" id="MobiDB-lite"/>
    </source>
</evidence>
<evidence type="ECO:0000256" key="2">
    <source>
        <dbReference type="ARBA" id="ARBA00022917"/>
    </source>
</evidence>
<dbReference type="Proteomes" id="UP000282674">
    <property type="component" value="Unassembled WGS sequence"/>
</dbReference>
<keyword evidence="3" id="KW-0342">GTP-binding</keyword>
<dbReference type="GO" id="GO:0005525">
    <property type="term" value="F:GTP binding"/>
    <property type="evidence" value="ECO:0007669"/>
    <property type="project" value="UniProtKB-KW"/>
</dbReference>